<evidence type="ECO:0000313" key="1">
    <source>
        <dbReference type="EMBL" id="CAZ97522.1"/>
    </source>
</evidence>
<evidence type="ECO:0000313" key="2">
    <source>
        <dbReference type="Proteomes" id="UP000008898"/>
    </source>
</evidence>
<dbReference type="Proteomes" id="UP000008898">
    <property type="component" value="Chromosome"/>
</dbReference>
<reference evidence="2" key="1">
    <citation type="submission" date="2009-07" db="EMBL/GenBank/DDBJ databases">
        <title>Complete genome sequence of Zobellia galactanivorans Dsij.</title>
        <authorList>
            <consortium name="Genoscope - CEA"/>
        </authorList>
    </citation>
    <scope>NUCLEOTIDE SEQUENCE [LARGE SCALE GENOMIC DNA]</scope>
    <source>
        <strain evidence="2">DSM 12802 / CCUG 47099 / CIP 106680 / NCIMB 13871 / Dsij</strain>
    </source>
</reference>
<proteinExistence type="predicted"/>
<protein>
    <submittedName>
        <fullName evidence="1">Uncharacterized protein</fullName>
    </submittedName>
</protein>
<dbReference type="HOGENOM" id="CLU_2811571_0_0_10"/>
<keyword evidence="2" id="KW-1185">Reference proteome</keyword>
<organism evidence="1 2">
    <name type="scientific">Zobellia galactanivorans (strain DSM 12802 / CCUG 47099 / CIP 106680 / NCIMB 13871 / Dsij)</name>
    <dbReference type="NCBI Taxonomy" id="63186"/>
    <lineage>
        <taxon>Bacteria</taxon>
        <taxon>Pseudomonadati</taxon>
        <taxon>Bacteroidota</taxon>
        <taxon>Flavobacteriia</taxon>
        <taxon>Flavobacteriales</taxon>
        <taxon>Flavobacteriaceae</taxon>
        <taxon>Zobellia</taxon>
    </lineage>
</organism>
<dbReference type="RefSeq" id="WP_013994715.1">
    <property type="nucleotide sequence ID" value="NC_015844.1"/>
</dbReference>
<dbReference type="STRING" id="63186.ZOBELLIA_3384"/>
<dbReference type="AlphaFoldDB" id="G0L0M9"/>
<sequence>MKPHDKFGYRSQVQGYVLTEDIKVGKSTVSANSHLGKGGATQFYIEDFKTKLKPVGSPIDLDSIKCK</sequence>
<name>G0L0M9_ZOBGA</name>
<dbReference type="EMBL" id="FP476056">
    <property type="protein sequence ID" value="CAZ97522.1"/>
    <property type="molecule type" value="Genomic_DNA"/>
</dbReference>
<gene>
    <name evidence="1" type="ordered locus">zobellia_3384</name>
</gene>
<dbReference type="KEGG" id="zga:ZOBELLIA_3384"/>
<dbReference type="OrthoDB" id="6043530at2"/>
<reference evidence="1 2" key="2">
    <citation type="journal article" date="2012" name="Environ. Microbiol.">
        <title>Characterization of the first alginolytic operons in a marine bacterium: from their emergence in marine Flavobacteriia to their independent transfers to marine Proteobacteria and human gut Bacteroides.</title>
        <authorList>
            <person name="Thomas F."/>
            <person name="Barbeyron T."/>
            <person name="Tonon T."/>
            <person name="Genicot S."/>
            <person name="Czjzek M."/>
            <person name="Michel G."/>
        </authorList>
    </citation>
    <scope>NUCLEOTIDE SEQUENCE [LARGE SCALE GENOMIC DNA]</scope>
    <source>
        <strain evidence="2">DSM 12802 / CCUG 47099 / CIP 106680 / NCIMB 13871 / Dsij</strain>
    </source>
</reference>
<accession>G0L0M9</accession>